<dbReference type="Proteomes" id="UP000298030">
    <property type="component" value="Unassembled WGS sequence"/>
</dbReference>
<protein>
    <submittedName>
        <fullName evidence="1">Uncharacterized protein</fullName>
    </submittedName>
</protein>
<gene>
    <name evidence="1" type="ORF">FA13DRAFT_1775190</name>
</gene>
<dbReference type="OrthoDB" id="2750929at2759"/>
<comment type="caution">
    <text evidence="1">The sequence shown here is derived from an EMBL/GenBank/DDBJ whole genome shotgun (WGS) entry which is preliminary data.</text>
</comment>
<accession>A0A4Y7T6Z1</accession>
<reference evidence="1 2" key="1">
    <citation type="journal article" date="2019" name="Nat. Ecol. Evol.">
        <title>Megaphylogeny resolves global patterns of mushroom evolution.</title>
        <authorList>
            <person name="Varga T."/>
            <person name="Krizsan K."/>
            <person name="Foldi C."/>
            <person name="Dima B."/>
            <person name="Sanchez-Garcia M."/>
            <person name="Sanchez-Ramirez S."/>
            <person name="Szollosi G.J."/>
            <person name="Szarkandi J.G."/>
            <person name="Papp V."/>
            <person name="Albert L."/>
            <person name="Andreopoulos W."/>
            <person name="Angelini C."/>
            <person name="Antonin V."/>
            <person name="Barry K.W."/>
            <person name="Bougher N.L."/>
            <person name="Buchanan P."/>
            <person name="Buyck B."/>
            <person name="Bense V."/>
            <person name="Catcheside P."/>
            <person name="Chovatia M."/>
            <person name="Cooper J."/>
            <person name="Damon W."/>
            <person name="Desjardin D."/>
            <person name="Finy P."/>
            <person name="Geml J."/>
            <person name="Haridas S."/>
            <person name="Hughes K."/>
            <person name="Justo A."/>
            <person name="Karasinski D."/>
            <person name="Kautmanova I."/>
            <person name="Kiss B."/>
            <person name="Kocsube S."/>
            <person name="Kotiranta H."/>
            <person name="LaButti K.M."/>
            <person name="Lechner B.E."/>
            <person name="Liimatainen K."/>
            <person name="Lipzen A."/>
            <person name="Lukacs Z."/>
            <person name="Mihaltcheva S."/>
            <person name="Morgado L.N."/>
            <person name="Niskanen T."/>
            <person name="Noordeloos M.E."/>
            <person name="Ohm R.A."/>
            <person name="Ortiz-Santana B."/>
            <person name="Ovrebo C."/>
            <person name="Racz N."/>
            <person name="Riley R."/>
            <person name="Savchenko A."/>
            <person name="Shiryaev A."/>
            <person name="Soop K."/>
            <person name="Spirin V."/>
            <person name="Szebenyi C."/>
            <person name="Tomsovsky M."/>
            <person name="Tulloss R.E."/>
            <person name="Uehling J."/>
            <person name="Grigoriev I.V."/>
            <person name="Vagvolgyi C."/>
            <person name="Papp T."/>
            <person name="Martin F.M."/>
            <person name="Miettinen O."/>
            <person name="Hibbett D.S."/>
            <person name="Nagy L.G."/>
        </authorList>
    </citation>
    <scope>NUCLEOTIDE SEQUENCE [LARGE SCALE GENOMIC DNA]</scope>
    <source>
        <strain evidence="1 2">FP101781</strain>
    </source>
</reference>
<proteinExistence type="predicted"/>
<evidence type="ECO:0000313" key="1">
    <source>
        <dbReference type="EMBL" id="TEB29915.1"/>
    </source>
</evidence>
<name>A0A4Y7T6Z1_COPMI</name>
<dbReference type="EMBL" id="QPFP01000025">
    <property type="protein sequence ID" value="TEB29915.1"/>
    <property type="molecule type" value="Genomic_DNA"/>
</dbReference>
<organism evidence="1 2">
    <name type="scientific">Coprinellus micaceus</name>
    <name type="common">Glistening ink-cap mushroom</name>
    <name type="synonym">Coprinus micaceus</name>
    <dbReference type="NCBI Taxonomy" id="71717"/>
    <lineage>
        <taxon>Eukaryota</taxon>
        <taxon>Fungi</taxon>
        <taxon>Dikarya</taxon>
        <taxon>Basidiomycota</taxon>
        <taxon>Agaricomycotina</taxon>
        <taxon>Agaricomycetes</taxon>
        <taxon>Agaricomycetidae</taxon>
        <taxon>Agaricales</taxon>
        <taxon>Agaricineae</taxon>
        <taxon>Psathyrellaceae</taxon>
        <taxon>Coprinellus</taxon>
    </lineage>
</organism>
<evidence type="ECO:0000313" key="2">
    <source>
        <dbReference type="Proteomes" id="UP000298030"/>
    </source>
</evidence>
<dbReference type="AlphaFoldDB" id="A0A4Y7T6Z1"/>
<sequence>MAIWTWPVVLGHGPSALWLRRFGGSKSTVGQPSAIIIALMVPTPLNPDKMLPLTRGAMHRISNQLQTVHSPASRHSLGVVLKRLGPSVGLQASRIHLRLHTRATPSSAVEAAGSSTAIGKKGSKEERRFVTTLDPGRLRSEDLLNLSGLSQPSICFPCKEAPAFGSSYDTARLAHRYTSAPVGISPHSHPAAGEVRFRVVRPEDLSLPAREAFSRGSDLTLGHRHSLWNFHLTVVLKKHPVIWLELIDDGIIPPTRAAELESCVLKRIGQGRRWSRVLDSITDPFILGLGTCHPWVLIVHHEGVFKGRSPPPKDNLWEGVS</sequence>
<keyword evidence="2" id="KW-1185">Reference proteome</keyword>